<comment type="caution">
    <text evidence="2">The sequence shown here is derived from an EMBL/GenBank/DDBJ whole genome shotgun (WGS) entry which is preliminary data.</text>
</comment>
<dbReference type="OrthoDB" id="5153521at2759"/>
<evidence type="ECO:0000313" key="2">
    <source>
        <dbReference type="EMBL" id="CAF9918914.1"/>
    </source>
</evidence>
<gene>
    <name evidence="2" type="ORF">HETSPECPRED_003868</name>
</gene>
<dbReference type="AlphaFoldDB" id="A0A8H3F8D3"/>
<proteinExistence type="predicted"/>
<evidence type="ECO:0000256" key="1">
    <source>
        <dbReference type="SAM" id="MobiDB-lite"/>
    </source>
</evidence>
<dbReference type="EMBL" id="CAJPDS010000023">
    <property type="protein sequence ID" value="CAF9918914.1"/>
    <property type="molecule type" value="Genomic_DNA"/>
</dbReference>
<feature type="region of interest" description="Disordered" evidence="1">
    <location>
        <begin position="36"/>
        <end position="55"/>
    </location>
</feature>
<reference evidence="2" key="1">
    <citation type="submission" date="2021-03" db="EMBL/GenBank/DDBJ databases">
        <authorList>
            <person name="Tagirdzhanova G."/>
        </authorList>
    </citation>
    <scope>NUCLEOTIDE SEQUENCE</scope>
</reference>
<name>A0A8H3F8D3_9LECA</name>
<protein>
    <submittedName>
        <fullName evidence="2">Uncharacterized protein</fullName>
    </submittedName>
</protein>
<dbReference type="Proteomes" id="UP000664521">
    <property type="component" value="Unassembled WGS sequence"/>
</dbReference>
<sequence length="169" mass="18934">MSDHGLNDAAKDQKLVHDHKRELNSKYKWALGEAVVTTGHPSRRPVGPRSSGQGRVISREKVWVHQHSTTRLPRKHGVDYEISDSSAEEDVREASVTSEPDAEILYSFDAPRGPAEGGHILSMALAKAVEQFETKETEKLVKNEYEVVGKEKEDNHDGYVADEDDFQLI</sequence>
<keyword evidence="3" id="KW-1185">Reference proteome</keyword>
<evidence type="ECO:0000313" key="3">
    <source>
        <dbReference type="Proteomes" id="UP000664521"/>
    </source>
</evidence>
<accession>A0A8H3F8D3</accession>
<organism evidence="2 3">
    <name type="scientific">Heterodermia speciosa</name>
    <dbReference type="NCBI Taxonomy" id="116794"/>
    <lineage>
        <taxon>Eukaryota</taxon>
        <taxon>Fungi</taxon>
        <taxon>Dikarya</taxon>
        <taxon>Ascomycota</taxon>
        <taxon>Pezizomycotina</taxon>
        <taxon>Lecanoromycetes</taxon>
        <taxon>OSLEUM clade</taxon>
        <taxon>Lecanoromycetidae</taxon>
        <taxon>Caliciales</taxon>
        <taxon>Physciaceae</taxon>
        <taxon>Heterodermia</taxon>
    </lineage>
</organism>